<name>A0ACC1IB20_9FUNG</name>
<dbReference type="EMBL" id="JANBPG010001886">
    <property type="protein sequence ID" value="KAJ1887882.1"/>
    <property type="molecule type" value="Genomic_DNA"/>
</dbReference>
<keyword evidence="2" id="KW-1185">Reference proteome</keyword>
<evidence type="ECO:0000313" key="2">
    <source>
        <dbReference type="Proteomes" id="UP001150581"/>
    </source>
</evidence>
<evidence type="ECO:0000313" key="1">
    <source>
        <dbReference type="EMBL" id="KAJ1887882.1"/>
    </source>
</evidence>
<organism evidence="1 2">
    <name type="scientific">Kickxella alabastrina</name>
    <dbReference type="NCBI Taxonomy" id="61397"/>
    <lineage>
        <taxon>Eukaryota</taxon>
        <taxon>Fungi</taxon>
        <taxon>Fungi incertae sedis</taxon>
        <taxon>Zoopagomycota</taxon>
        <taxon>Kickxellomycotina</taxon>
        <taxon>Kickxellomycetes</taxon>
        <taxon>Kickxellales</taxon>
        <taxon>Kickxellaceae</taxon>
        <taxon>Kickxella</taxon>
    </lineage>
</organism>
<comment type="caution">
    <text evidence="1">The sequence shown here is derived from an EMBL/GenBank/DDBJ whole genome shotgun (WGS) entry which is preliminary data.</text>
</comment>
<protein>
    <submittedName>
        <fullName evidence="1">3-oxo-5a-steroid 4- dehydrogenase</fullName>
        <ecNumber evidence="1">1.3.1.93</ecNumber>
    </submittedName>
</protein>
<sequence length="321" mass="36159">MRISIAKRSASSAKDASNKAASPSPPSGASSRYPFTVEVSDNATVDDLKAAIASNVKSMYPDRQRLTFGDKKTVLESGDSLSKYGVSNDDTVFIKDLGPQIGWQTVFYIEYLGPIIFHYIVYNFPRIFYGVSFEHSEIQRRVYLLVMAHFVKRELETAFVHRFSHGTMPLMNVFKNSFHYHMLSGLNLAYWVYAPASGQGTALAAKLGNPLLMAIFTGVFLFAELSNLSTHITLRNLRPPGTRVRRIPHGYGFDMVSCPNYLFESLAWVAIAAMTRNLAAVLFLIVSSGQMYVWAIKKHKQYRREFPDYPKSRKAMIPLIV</sequence>
<proteinExistence type="predicted"/>
<dbReference type="EC" id="1.3.1.93" evidence="1"/>
<dbReference type="Proteomes" id="UP001150581">
    <property type="component" value="Unassembled WGS sequence"/>
</dbReference>
<reference evidence="1" key="1">
    <citation type="submission" date="2022-07" db="EMBL/GenBank/DDBJ databases">
        <title>Phylogenomic reconstructions and comparative analyses of Kickxellomycotina fungi.</title>
        <authorList>
            <person name="Reynolds N.K."/>
            <person name="Stajich J.E."/>
            <person name="Barry K."/>
            <person name="Grigoriev I.V."/>
            <person name="Crous P."/>
            <person name="Smith M.E."/>
        </authorList>
    </citation>
    <scope>NUCLEOTIDE SEQUENCE</scope>
    <source>
        <strain evidence="1">Benny 63K</strain>
    </source>
</reference>
<gene>
    <name evidence="1" type="primary">TSC13_1</name>
    <name evidence="1" type="ORF">LPJ66_008873</name>
</gene>
<accession>A0ACC1IB20</accession>
<keyword evidence="1" id="KW-0560">Oxidoreductase</keyword>